<dbReference type="InterPro" id="IPR034660">
    <property type="entry name" value="DinB/YfiT-like"/>
</dbReference>
<dbReference type="SUPFAM" id="SSF109854">
    <property type="entry name" value="DinB/YfiT-like putative metalloenzymes"/>
    <property type="match status" value="1"/>
</dbReference>
<reference evidence="3" key="1">
    <citation type="submission" date="2021-03" db="EMBL/GenBank/DDBJ databases">
        <title>Antimicrobial resistance genes in bacteria isolated from Japanese honey, and their potential for conferring macrolide and lincosamide resistance in the American foulbrood pathogen Paenibacillus larvae.</title>
        <authorList>
            <person name="Okamoto M."/>
            <person name="Kumagai M."/>
            <person name="Kanamori H."/>
            <person name="Takamatsu D."/>
        </authorList>
    </citation>
    <scope>NUCLEOTIDE SEQUENCE</scope>
    <source>
        <strain evidence="3">J40TS1</strain>
    </source>
</reference>
<dbReference type="EMBL" id="BOSE01000007">
    <property type="protein sequence ID" value="GIP18122.1"/>
    <property type="molecule type" value="Genomic_DNA"/>
</dbReference>
<protein>
    <recommendedName>
        <fullName evidence="2">DinB-like domain-containing protein</fullName>
    </recommendedName>
</protein>
<comment type="caution">
    <text evidence="3">The sequence shown here is derived from an EMBL/GenBank/DDBJ whole genome shotgun (WGS) entry which is preliminary data.</text>
</comment>
<dbReference type="InterPro" id="IPR024775">
    <property type="entry name" value="DinB-like"/>
</dbReference>
<accession>A0A919YP99</accession>
<gene>
    <name evidence="3" type="ORF">J40TS1_37640</name>
</gene>
<proteinExistence type="predicted"/>
<feature type="coiled-coil region" evidence="1">
    <location>
        <begin position="44"/>
        <end position="71"/>
    </location>
</feature>
<evidence type="ECO:0000256" key="1">
    <source>
        <dbReference type="SAM" id="Coils"/>
    </source>
</evidence>
<dbReference type="Pfam" id="PF12867">
    <property type="entry name" value="DinB_2"/>
    <property type="match status" value="1"/>
</dbReference>
<dbReference type="AlphaFoldDB" id="A0A919YP99"/>
<name>A0A919YP99_9BACL</name>
<feature type="domain" description="DinB-like" evidence="2">
    <location>
        <begin position="54"/>
        <end position="204"/>
    </location>
</feature>
<evidence type="ECO:0000259" key="2">
    <source>
        <dbReference type="Pfam" id="PF12867"/>
    </source>
</evidence>
<evidence type="ECO:0000313" key="3">
    <source>
        <dbReference type="EMBL" id="GIP18122.1"/>
    </source>
</evidence>
<sequence length="211" mass="24858">MEQSSDNKRPSLDMSYLRHGRFVNIKASIKDLRELKDIVERKFSMKIEEIYQNLEATRDELIRALDGLSKEQLNRQIASSSWSICQVCQHLAKTEELYVVAIMRGLKSKEDSLLEKKSLDFLLDRSKRLTAPDIVKPTDEILEYEEIIERLSHSREKLYKLLNSVEDPSVLSKRQFTHPVFKEMLLIEWVKSVYLHEQRHTKQIHEIKAGF</sequence>
<keyword evidence="4" id="KW-1185">Reference proteome</keyword>
<dbReference type="Gene3D" id="1.20.120.450">
    <property type="entry name" value="dinb family like domain"/>
    <property type="match status" value="1"/>
</dbReference>
<organism evidence="3 4">
    <name type="scientific">Paenibacillus montaniterrae</name>
    <dbReference type="NCBI Taxonomy" id="429341"/>
    <lineage>
        <taxon>Bacteria</taxon>
        <taxon>Bacillati</taxon>
        <taxon>Bacillota</taxon>
        <taxon>Bacilli</taxon>
        <taxon>Bacillales</taxon>
        <taxon>Paenibacillaceae</taxon>
        <taxon>Paenibacillus</taxon>
    </lineage>
</organism>
<dbReference type="Proteomes" id="UP000683139">
    <property type="component" value="Unassembled WGS sequence"/>
</dbReference>
<keyword evidence="1" id="KW-0175">Coiled coil</keyword>
<evidence type="ECO:0000313" key="4">
    <source>
        <dbReference type="Proteomes" id="UP000683139"/>
    </source>
</evidence>
<dbReference type="RefSeq" id="WP_246563727.1">
    <property type="nucleotide sequence ID" value="NZ_BOSE01000007.1"/>
</dbReference>